<dbReference type="CDD" id="cd16917">
    <property type="entry name" value="HATPase_UhpB-NarQ-NarX-like"/>
    <property type="match status" value="1"/>
</dbReference>
<organism evidence="11 12">
    <name type="scientific">Amycolatopsis ultiminotia</name>
    <dbReference type="NCBI Taxonomy" id="543629"/>
    <lineage>
        <taxon>Bacteria</taxon>
        <taxon>Bacillati</taxon>
        <taxon>Actinomycetota</taxon>
        <taxon>Actinomycetes</taxon>
        <taxon>Pseudonocardiales</taxon>
        <taxon>Pseudonocardiaceae</taxon>
        <taxon>Amycolatopsis</taxon>
    </lineage>
</organism>
<dbReference type="RefSeq" id="WP_344855989.1">
    <property type="nucleotide sequence ID" value="NZ_BAAAZN010000002.1"/>
</dbReference>
<evidence type="ECO:0000256" key="6">
    <source>
        <dbReference type="ARBA" id="ARBA00022777"/>
    </source>
</evidence>
<keyword evidence="3" id="KW-0597">Phosphoprotein</keyword>
<dbReference type="InterPro" id="IPR050482">
    <property type="entry name" value="Sensor_HK_TwoCompSys"/>
</dbReference>
<keyword evidence="9" id="KW-1133">Transmembrane helix</keyword>
<keyword evidence="12" id="KW-1185">Reference proteome</keyword>
<keyword evidence="9" id="KW-0472">Membrane</keyword>
<dbReference type="Proteomes" id="UP001500689">
    <property type="component" value="Unassembled WGS sequence"/>
</dbReference>
<evidence type="ECO:0000256" key="5">
    <source>
        <dbReference type="ARBA" id="ARBA00022741"/>
    </source>
</evidence>
<dbReference type="Gene3D" id="1.20.5.1930">
    <property type="match status" value="1"/>
</dbReference>
<feature type="transmembrane region" description="Helical" evidence="9">
    <location>
        <begin position="98"/>
        <end position="119"/>
    </location>
</feature>
<feature type="domain" description="Signal transduction histidine kinase subgroup 3 dimerisation and phosphoacceptor" evidence="10">
    <location>
        <begin position="177"/>
        <end position="244"/>
    </location>
</feature>
<evidence type="ECO:0000256" key="3">
    <source>
        <dbReference type="ARBA" id="ARBA00022553"/>
    </source>
</evidence>
<accession>A0ABP6V7I8</accession>
<feature type="transmembrane region" description="Helical" evidence="9">
    <location>
        <begin position="12"/>
        <end position="38"/>
    </location>
</feature>
<proteinExistence type="predicted"/>
<reference evidence="12" key="1">
    <citation type="journal article" date="2019" name="Int. J. Syst. Evol. Microbiol.">
        <title>The Global Catalogue of Microorganisms (GCM) 10K type strain sequencing project: providing services to taxonomists for standard genome sequencing and annotation.</title>
        <authorList>
            <consortium name="The Broad Institute Genomics Platform"/>
            <consortium name="The Broad Institute Genome Sequencing Center for Infectious Disease"/>
            <person name="Wu L."/>
            <person name="Ma J."/>
        </authorList>
    </citation>
    <scope>NUCLEOTIDE SEQUENCE [LARGE SCALE GENOMIC DNA]</scope>
    <source>
        <strain evidence="12">JCM 16898</strain>
    </source>
</reference>
<keyword evidence="5" id="KW-0547">Nucleotide-binding</keyword>
<keyword evidence="8" id="KW-0902">Two-component regulatory system</keyword>
<dbReference type="PANTHER" id="PTHR24421">
    <property type="entry name" value="NITRATE/NITRITE SENSOR PROTEIN NARX-RELATED"/>
    <property type="match status" value="1"/>
</dbReference>
<dbReference type="InterPro" id="IPR011712">
    <property type="entry name" value="Sig_transdc_His_kin_sub3_dim/P"/>
</dbReference>
<evidence type="ECO:0000256" key="2">
    <source>
        <dbReference type="ARBA" id="ARBA00012438"/>
    </source>
</evidence>
<evidence type="ECO:0000256" key="8">
    <source>
        <dbReference type="ARBA" id="ARBA00023012"/>
    </source>
</evidence>
<evidence type="ECO:0000256" key="4">
    <source>
        <dbReference type="ARBA" id="ARBA00022679"/>
    </source>
</evidence>
<dbReference type="Pfam" id="PF07730">
    <property type="entry name" value="HisKA_3"/>
    <property type="match status" value="1"/>
</dbReference>
<evidence type="ECO:0000313" key="12">
    <source>
        <dbReference type="Proteomes" id="UP001500689"/>
    </source>
</evidence>
<sequence length="370" mass="39154">MNAVRRLEGIDWVRWGIITVPTLFAISSASAVTWPLIVLVAVVSLPVLLHDRTAPPRWLLPAALVLVIAATGALWVLRPSGFTSVSMFGATFYTLRSSGRVASGFAVAAAAGTIIAWAISQQPSWLNALAPLAALIVMVLLAANRRGRVARLEQTELALARAQTATEEHARAAALAERARIAREVHDVLAHSLAGLALNLQGTRLMLVRDGASADTLAQIERAQKLASDGLAEARKAVAALREDAVPVERTVSDLLASYRLDSGARADLVVEGEPRELDAAVGTTLVRAVQEALSNTRKHAAGAAVEVKLVFGTDEVALTVVDRQGRRPPDAPTAGYGLRGMGERAALLEGKFESGPGEDGWRIHLTVPA</sequence>
<gene>
    <name evidence="11" type="ORF">GCM10022222_11190</name>
</gene>
<evidence type="ECO:0000313" key="11">
    <source>
        <dbReference type="EMBL" id="GAA3530007.1"/>
    </source>
</evidence>
<dbReference type="SUPFAM" id="SSF55874">
    <property type="entry name" value="ATPase domain of HSP90 chaperone/DNA topoisomerase II/histidine kinase"/>
    <property type="match status" value="1"/>
</dbReference>
<evidence type="ECO:0000259" key="10">
    <source>
        <dbReference type="Pfam" id="PF07730"/>
    </source>
</evidence>
<dbReference type="PANTHER" id="PTHR24421:SF10">
    <property type="entry name" value="NITRATE_NITRITE SENSOR PROTEIN NARQ"/>
    <property type="match status" value="1"/>
</dbReference>
<name>A0ABP6V7I8_9PSEU</name>
<dbReference type="EC" id="2.7.13.3" evidence="2"/>
<keyword evidence="7" id="KW-0067">ATP-binding</keyword>
<protein>
    <recommendedName>
        <fullName evidence="2">histidine kinase</fullName>
        <ecNumber evidence="2">2.7.13.3</ecNumber>
    </recommendedName>
</protein>
<comment type="caution">
    <text evidence="11">The sequence shown here is derived from an EMBL/GenBank/DDBJ whole genome shotgun (WGS) entry which is preliminary data.</text>
</comment>
<dbReference type="InterPro" id="IPR036890">
    <property type="entry name" value="HATPase_C_sf"/>
</dbReference>
<dbReference type="Gene3D" id="3.30.565.10">
    <property type="entry name" value="Histidine kinase-like ATPase, C-terminal domain"/>
    <property type="match status" value="1"/>
</dbReference>
<evidence type="ECO:0000256" key="9">
    <source>
        <dbReference type="SAM" id="Phobius"/>
    </source>
</evidence>
<comment type="catalytic activity">
    <reaction evidence="1">
        <text>ATP + protein L-histidine = ADP + protein N-phospho-L-histidine.</text>
        <dbReference type="EC" id="2.7.13.3"/>
    </reaction>
</comment>
<evidence type="ECO:0000256" key="1">
    <source>
        <dbReference type="ARBA" id="ARBA00000085"/>
    </source>
</evidence>
<dbReference type="EMBL" id="BAAAZN010000002">
    <property type="protein sequence ID" value="GAA3530007.1"/>
    <property type="molecule type" value="Genomic_DNA"/>
</dbReference>
<dbReference type="GO" id="GO:0016301">
    <property type="term" value="F:kinase activity"/>
    <property type="evidence" value="ECO:0007669"/>
    <property type="project" value="UniProtKB-KW"/>
</dbReference>
<keyword evidence="4" id="KW-0808">Transferase</keyword>
<feature type="transmembrane region" description="Helical" evidence="9">
    <location>
        <begin position="125"/>
        <end position="143"/>
    </location>
</feature>
<feature type="transmembrane region" description="Helical" evidence="9">
    <location>
        <begin position="58"/>
        <end position="77"/>
    </location>
</feature>
<keyword evidence="6 11" id="KW-0418">Kinase</keyword>
<evidence type="ECO:0000256" key="7">
    <source>
        <dbReference type="ARBA" id="ARBA00022840"/>
    </source>
</evidence>
<keyword evidence="9" id="KW-0812">Transmembrane</keyword>